<keyword evidence="3 6" id="KW-0812">Transmembrane</keyword>
<feature type="transmembrane region" description="Helical" evidence="6">
    <location>
        <begin position="229"/>
        <end position="262"/>
    </location>
</feature>
<dbReference type="GO" id="GO:0140359">
    <property type="term" value="F:ABC-type transporter activity"/>
    <property type="evidence" value="ECO:0007669"/>
    <property type="project" value="InterPro"/>
</dbReference>
<evidence type="ECO:0000259" key="7">
    <source>
        <dbReference type="Pfam" id="PF12698"/>
    </source>
</evidence>
<dbReference type="EMBL" id="QSFT01000020">
    <property type="protein sequence ID" value="RHA74817.1"/>
    <property type="molecule type" value="Genomic_DNA"/>
</dbReference>
<reference evidence="8 9" key="1">
    <citation type="submission" date="2018-08" db="EMBL/GenBank/DDBJ databases">
        <title>A genome reference for cultivated species of the human gut microbiota.</title>
        <authorList>
            <person name="Zou Y."/>
            <person name="Xue W."/>
            <person name="Luo G."/>
        </authorList>
    </citation>
    <scope>NUCLEOTIDE SEQUENCE [LARGE SCALE GENOMIC DNA]</scope>
    <source>
        <strain evidence="8 9">AM42-38</strain>
    </source>
</reference>
<dbReference type="InterPro" id="IPR013525">
    <property type="entry name" value="ABC2_TM"/>
</dbReference>
<dbReference type="Gene3D" id="3.40.190.10">
    <property type="entry name" value="Periplasmic binding protein-like II"/>
    <property type="match status" value="1"/>
</dbReference>
<dbReference type="Proteomes" id="UP000283855">
    <property type="component" value="Unassembled WGS sequence"/>
</dbReference>
<keyword evidence="5 6" id="KW-0472">Membrane</keyword>
<feature type="transmembrane region" description="Helical" evidence="6">
    <location>
        <begin position="331"/>
        <end position="350"/>
    </location>
</feature>
<dbReference type="PANTHER" id="PTHR30294">
    <property type="entry name" value="MEMBRANE COMPONENT OF ABC TRANSPORTER YHHJ-RELATED"/>
    <property type="match status" value="1"/>
</dbReference>
<organism evidence="8 9">
    <name type="scientific">Phocaeicola coprophilus</name>
    <dbReference type="NCBI Taxonomy" id="387090"/>
    <lineage>
        <taxon>Bacteria</taxon>
        <taxon>Pseudomonadati</taxon>
        <taxon>Bacteroidota</taxon>
        <taxon>Bacteroidia</taxon>
        <taxon>Bacteroidales</taxon>
        <taxon>Bacteroidaceae</taxon>
        <taxon>Phocaeicola</taxon>
    </lineage>
</organism>
<gene>
    <name evidence="8" type="ORF">DW921_09790</name>
</gene>
<evidence type="ECO:0000256" key="3">
    <source>
        <dbReference type="ARBA" id="ARBA00022692"/>
    </source>
</evidence>
<evidence type="ECO:0000313" key="9">
    <source>
        <dbReference type="Proteomes" id="UP000283855"/>
    </source>
</evidence>
<feature type="domain" description="ABC-2 type transporter transmembrane" evidence="7">
    <location>
        <begin position="19"/>
        <end position="403"/>
    </location>
</feature>
<feature type="transmembrane region" description="Helical" evidence="6">
    <location>
        <begin position="21"/>
        <end position="45"/>
    </location>
</feature>
<dbReference type="PANTHER" id="PTHR30294:SF29">
    <property type="entry name" value="MULTIDRUG ABC TRANSPORTER PERMEASE YBHS-RELATED"/>
    <property type="match status" value="1"/>
</dbReference>
<dbReference type="RefSeq" id="WP_118400603.1">
    <property type="nucleotide sequence ID" value="NZ_CABJGD010000020.1"/>
</dbReference>
<comment type="subcellular location">
    <subcellularLocation>
        <location evidence="1">Cell membrane</location>
        <topology evidence="1">Multi-pass membrane protein</topology>
    </subcellularLocation>
</comment>
<sequence length="430" mass="47606">MNKTFIIIQREFMNRASKKSFILLTILMPFIFAATVLLPVMLAMVKSDEAKEVVVVDQTGKYISQFQDNESYHFVPGSEMKEEYRTDTSGVSAVVMITDDLIKDPSAAVIYSRKEIPNSLSRIVNEALNTQIRHDKLIHYNIPQLQDIMKDFDQTYSIRTVKWSEDGSVQESNSGLATASGMVLTILIYIFVLSYGGMVMQSVMEEKTNRIVELMVSSVKPFQLMIGKIIGIGLVGIVQLCIWGIMLTAILAVAGSMLGIAALQSPDTAQMMAMEAPTSDAASLVAALHNLNLAKMGTLFVLNFVGGYLIYASIFAAIGASINEQEDSQQFIMPITLLMIFALYAAIASGDNPDGPLAQWCSMIPFTSPIVMMVRVPFDAPMWEILLSLVILYGTALGMIWIAGKIYRIGILMYGKKPSLKEMMKWITYK</sequence>
<keyword evidence="2" id="KW-1003">Cell membrane</keyword>
<dbReference type="InterPro" id="IPR051449">
    <property type="entry name" value="ABC-2_transporter_component"/>
</dbReference>
<accession>A0A413SYP1</accession>
<feature type="transmembrane region" description="Helical" evidence="6">
    <location>
        <begin position="385"/>
        <end position="407"/>
    </location>
</feature>
<keyword evidence="4 6" id="KW-1133">Transmembrane helix</keyword>
<evidence type="ECO:0000313" key="8">
    <source>
        <dbReference type="EMBL" id="RHA74817.1"/>
    </source>
</evidence>
<protein>
    <submittedName>
        <fullName evidence="8">ABC transporter permease</fullName>
    </submittedName>
</protein>
<dbReference type="GO" id="GO:0005886">
    <property type="term" value="C:plasma membrane"/>
    <property type="evidence" value="ECO:0007669"/>
    <property type="project" value="UniProtKB-SubCell"/>
</dbReference>
<feature type="transmembrane region" description="Helical" evidence="6">
    <location>
        <begin position="176"/>
        <end position="200"/>
    </location>
</feature>
<evidence type="ECO:0000256" key="5">
    <source>
        <dbReference type="ARBA" id="ARBA00023136"/>
    </source>
</evidence>
<proteinExistence type="predicted"/>
<evidence type="ECO:0000256" key="6">
    <source>
        <dbReference type="SAM" id="Phobius"/>
    </source>
</evidence>
<evidence type="ECO:0000256" key="1">
    <source>
        <dbReference type="ARBA" id="ARBA00004651"/>
    </source>
</evidence>
<dbReference type="SUPFAM" id="SSF53850">
    <property type="entry name" value="Periplasmic binding protein-like II"/>
    <property type="match status" value="1"/>
</dbReference>
<evidence type="ECO:0000256" key="2">
    <source>
        <dbReference type="ARBA" id="ARBA00022475"/>
    </source>
</evidence>
<evidence type="ECO:0000256" key="4">
    <source>
        <dbReference type="ARBA" id="ARBA00022989"/>
    </source>
</evidence>
<dbReference type="Pfam" id="PF12698">
    <property type="entry name" value="ABC2_membrane_3"/>
    <property type="match status" value="1"/>
</dbReference>
<name>A0A413SYP1_9BACT</name>
<comment type="caution">
    <text evidence="8">The sequence shown here is derived from an EMBL/GenBank/DDBJ whole genome shotgun (WGS) entry which is preliminary data.</text>
</comment>
<feature type="transmembrane region" description="Helical" evidence="6">
    <location>
        <begin position="299"/>
        <end position="319"/>
    </location>
</feature>
<dbReference type="AlphaFoldDB" id="A0A413SYP1"/>